<evidence type="ECO:0000256" key="2">
    <source>
        <dbReference type="SAM" id="MobiDB-lite"/>
    </source>
</evidence>
<proteinExistence type="predicted"/>
<feature type="transmembrane region" description="Helical" evidence="3">
    <location>
        <begin position="70"/>
        <end position="91"/>
    </location>
</feature>
<feature type="transmembrane region" description="Helical" evidence="3">
    <location>
        <begin position="111"/>
        <end position="135"/>
    </location>
</feature>
<sequence length="1210" mass="137996">MTRVVRRPPGRERLRDAPMATLDLRRAGVRVRGFLLGQWHTLTIRLEARRGTTRPRKWRRWISYMNVTRVLWLAAALTVLVWCAEGVYILVEHHSTRFEKWRQSNQGFDALLRFVGPVLTASIAAALFLFWWYAWTKRRYLVKARSDPHKLVLTAGQEAAGIVGREEVAQVIAERLRDRDTRRPYLLVGGVGVGKTAVLVRLTELLARQNAVPVPVRLRDAADGADLNFERMAKQRFAEESPKGVLARAKTERVWQQLLADDKPVVIADGLEEALLDENLQQNRDNIIRRAIERAYEEKLPLVIASRPHSPLESTLAAIVELEPLSEEEALYFVEARVPDTDERRVDWIVETAEVTESPIYLQIARELHRHGALERDGARGDAQRLDTRSWDRSTLRLWLLQTWERALCEGRLRDEVALTPQQRRDTLEVVSALACIGLFQDKLEVGFAELLALDVHPGLARRALSQAEHLWTKRRGFDRYGKRENVFSEWHRAQIWHTLCDRLGHEEGRLLREGNLGQCHAALARFAGYANRLGLVEGFEKRVRFPHSIFQAYFGFRTLTDLGEREVGELVEQALQPPGPSRELLIALVLLSRRRAAERGGEGGSVRAEAKKEMKELWRQVPVSGRSLTQRLCTAAKQRTGDPKALDLYAAALEVESVERDPRMMSDIVRMISARWAGVKGDQRTLEEAKRRLLKRLGAALRSVSGKIDTTPLYYQLFRIGIAEPSSSVRLAAAQEIGSGGNEAFAVIRERIGLNSDPVQEYNDRVGELKLWKRRQFETWARKMAVARTDRPPSRATLSERIDQLQHERQDLNQEYRRRRVALFREFVMRAWMIPMLLGSVDDAHRDEARERLTKWLRHLDPKFTGGAPDLPLALEAALAQGFKYAANRRKRHPHAYPRGRADLIRQAEKVLQQSRCWYAQVSLLQALCLWELPDRVGHHHEHANHDDTVTGPEGDGHGVHELSETIGGMTAVQTVERWLSMAGTVNGAPGRSNANGAPARRPLHPFVAEAADLVALALETGQPERYLWIDEKDATDTIGARTRYPGGYRRHNLWIPPSAGWSTLDARAQHLVADVLVMLNLIERDGHPDEVEERLARVEQPGMPLPPCIRTDREPLRPDLRTGTSVPPAPGSTCLPDCKFQLCPYPPRGCVPRGEIREPFCRQQQALLPGRVRRCLPRVLRRKTPHWVSMRVRELDRFWEAMARRTRD</sequence>
<evidence type="ECO:0000256" key="3">
    <source>
        <dbReference type="SAM" id="Phobius"/>
    </source>
</evidence>
<reference evidence="5 6" key="1">
    <citation type="submission" date="2024-10" db="EMBL/GenBank/DDBJ databases">
        <title>The Natural Products Discovery Center: Release of the First 8490 Sequenced Strains for Exploring Actinobacteria Biosynthetic Diversity.</title>
        <authorList>
            <person name="Kalkreuter E."/>
            <person name="Kautsar S.A."/>
            <person name="Yang D."/>
            <person name="Bader C.D."/>
            <person name="Teijaro C.N."/>
            <person name="Fluegel L."/>
            <person name="Davis C.M."/>
            <person name="Simpson J.R."/>
            <person name="Lauterbach L."/>
            <person name="Steele A.D."/>
            <person name="Gui C."/>
            <person name="Meng S."/>
            <person name="Li G."/>
            <person name="Viehrig K."/>
            <person name="Ye F."/>
            <person name="Su P."/>
            <person name="Kiefer A.F."/>
            <person name="Nichols A."/>
            <person name="Cepeda A.J."/>
            <person name="Yan W."/>
            <person name="Fan B."/>
            <person name="Jiang Y."/>
            <person name="Adhikari A."/>
            <person name="Zheng C.-J."/>
            <person name="Schuster L."/>
            <person name="Cowan T.M."/>
            <person name="Smanski M.J."/>
            <person name="Chevrette M.G."/>
            <person name="De Carvalho L.P.S."/>
            <person name="Shen B."/>
        </authorList>
    </citation>
    <scope>NUCLEOTIDE SEQUENCE [LARGE SCALE GENOMIC DNA]</scope>
    <source>
        <strain evidence="5 6">NPDC006488</strain>
    </source>
</reference>
<feature type="domain" description="NACHT" evidence="4">
    <location>
        <begin position="184"/>
        <end position="335"/>
    </location>
</feature>
<keyword evidence="3" id="KW-0472">Membrane</keyword>
<organism evidence="5 6">
    <name type="scientific">Streptomyces hokutonensis</name>
    <dbReference type="NCBI Taxonomy" id="1306990"/>
    <lineage>
        <taxon>Bacteria</taxon>
        <taxon>Bacillati</taxon>
        <taxon>Actinomycetota</taxon>
        <taxon>Actinomycetes</taxon>
        <taxon>Kitasatosporales</taxon>
        <taxon>Streptomycetaceae</taxon>
        <taxon>Streptomyces</taxon>
    </lineage>
</organism>
<dbReference type="EMBL" id="JBIAHM010000003">
    <property type="protein sequence ID" value="MFE9599130.1"/>
    <property type="molecule type" value="Genomic_DNA"/>
</dbReference>
<keyword evidence="3" id="KW-1133">Transmembrane helix</keyword>
<accession>A0ABW6LZ19</accession>
<evidence type="ECO:0000313" key="5">
    <source>
        <dbReference type="EMBL" id="MFE9599130.1"/>
    </source>
</evidence>
<name>A0ABW6LZ19_9ACTN</name>
<evidence type="ECO:0000259" key="4">
    <source>
        <dbReference type="Pfam" id="PF05729"/>
    </source>
</evidence>
<feature type="coiled-coil region" evidence="1">
    <location>
        <begin position="796"/>
        <end position="823"/>
    </location>
</feature>
<dbReference type="InterPro" id="IPR027417">
    <property type="entry name" value="P-loop_NTPase"/>
</dbReference>
<evidence type="ECO:0000256" key="1">
    <source>
        <dbReference type="SAM" id="Coils"/>
    </source>
</evidence>
<keyword evidence="6" id="KW-1185">Reference proteome</keyword>
<protein>
    <submittedName>
        <fullName evidence="5">NACHT domain-containing protein</fullName>
    </submittedName>
</protein>
<comment type="caution">
    <text evidence="5">The sequence shown here is derived from an EMBL/GenBank/DDBJ whole genome shotgun (WGS) entry which is preliminary data.</text>
</comment>
<dbReference type="InterPro" id="IPR007111">
    <property type="entry name" value="NACHT_NTPase"/>
</dbReference>
<feature type="transmembrane region" description="Helical" evidence="3">
    <location>
        <begin position="185"/>
        <end position="203"/>
    </location>
</feature>
<dbReference type="Proteomes" id="UP001601303">
    <property type="component" value="Unassembled WGS sequence"/>
</dbReference>
<dbReference type="Gene3D" id="3.40.50.300">
    <property type="entry name" value="P-loop containing nucleotide triphosphate hydrolases"/>
    <property type="match status" value="1"/>
</dbReference>
<gene>
    <name evidence="5" type="ORF">ACFYNQ_11160</name>
</gene>
<dbReference type="Pfam" id="PF05729">
    <property type="entry name" value="NACHT"/>
    <property type="match status" value="1"/>
</dbReference>
<dbReference type="SUPFAM" id="SSF52540">
    <property type="entry name" value="P-loop containing nucleoside triphosphate hydrolases"/>
    <property type="match status" value="1"/>
</dbReference>
<keyword evidence="3" id="KW-0812">Transmembrane</keyword>
<dbReference type="RefSeq" id="WP_388104918.1">
    <property type="nucleotide sequence ID" value="NZ_JBIAHM010000003.1"/>
</dbReference>
<keyword evidence="1" id="KW-0175">Coiled coil</keyword>
<evidence type="ECO:0000313" key="6">
    <source>
        <dbReference type="Proteomes" id="UP001601303"/>
    </source>
</evidence>
<feature type="compositionally biased region" description="Basic and acidic residues" evidence="2">
    <location>
        <begin position="1112"/>
        <end position="1122"/>
    </location>
</feature>
<feature type="region of interest" description="Disordered" evidence="2">
    <location>
        <begin position="1104"/>
        <end position="1130"/>
    </location>
</feature>